<evidence type="ECO:0000256" key="6">
    <source>
        <dbReference type="SAM" id="Phobius"/>
    </source>
</evidence>
<organism evidence="8 9">
    <name type="scientific">Prorocentrum cordatum</name>
    <dbReference type="NCBI Taxonomy" id="2364126"/>
    <lineage>
        <taxon>Eukaryota</taxon>
        <taxon>Sar</taxon>
        <taxon>Alveolata</taxon>
        <taxon>Dinophyceae</taxon>
        <taxon>Prorocentrales</taxon>
        <taxon>Prorocentraceae</taxon>
        <taxon>Prorocentrum</taxon>
    </lineage>
</organism>
<evidence type="ECO:0000256" key="3">
    <source>
        <dbReference type="ARBA" id="ARBA00022750"/>
    </source>
</evidence>
<evidence type="ECO:0000256" key="2">
    <source>
        <dbReference type="ARBA" id="ARBA00022670"/>
    </source>
</evidence>
<dbReference type="InterPro" id="IPR034164">
    <property type="entry name" value="Pepsin-like_dom"/>
</dbReference>
<keyword evidence="3" id="KW-0064">Aspartyl protease</keyword>
<comment type="similarity">
    <text evidence="1">Belongs to the peptidase A1 family.</text>
</comment>
<dbReference type="PANTHER" id="PTHR47966">
    <property type="entry name" value="BETA-SITE APP-CLEAVING ENZYME, ISOFORM A-RELATED"/>
    <property type="match status" value="1"/>
</dbReference>
<evidence type="ECO:0000259" key="7">
    <source>
        <dbReference type="PROSITE" id="PS51767"/>
    </source>
</evidence>
<feature type="domain" description="Peptidase A1" evidence="7">
    <location>
        <begin position="78"/>
        <end position="433"/>
    </location>
</feature>
<dbReference type="Gene3D" id="2.40.70.10">
    <property type="entry name" value="Acid Proteases"/>
    <property type="match status" value="2"/>
</dbReference>
<dbReference type="Pfam" id="PF00026">
    <property type="entry name" value="Asp"/>
    <property type="match status" value="1"/>
</dbReference>
<evidence type="ECO:0000256" key="5">
    <source>
        <dbReference type="SAM" id="MobiDB-lite"/>
    </source>
</evidence>
<feature type="compositionally biased region" description="Basic and acidic residues" evidence="5">
    <location>
        <begin position="503"/>
        <end position="525"/>
    </location>
</feature>
<feature type="region of interest" description="Disordered" evidence="5">
    <location>
        <begin position="367"/>
        <end position="568"/>
    </location>
</feature>
<keyword evidence="2" id="KW-0645">Protease</keyword>
<name>A0ABN9UNP0_9DINO</name>
<sequence length="707" mass="74156">MSSVTSTGATRSPVRRSCSLFGIATISCSMGFLIPVSAALSTPTKDATSVAPVGLISLRRESVPVQRKGQVVAFKTSYSGTIHVGSPEPQEFRVVFDTGSGHVVLPSVKCSSAVCLQHRRFDATASASSAVVNTDGSLVSEGAEGDRVTIGYGTGKVTGELVRERVCLGPAAQTLPRGEANSSGPAVDVARAATTCATVHTVAATELSANPFSLFSFDGIVGLGLRDLSLSREFNFLDLLGRSGGAASSSFGIFLSEGHDGEESELAVGGHNPERLLSPLTWSPAIRPELGYWQVQVKAVHIGDHFTLPLCQDTGDGSCRGVIDTGTSHLGVPAPHLKTLQEMLTVAVTDTQDRLSGCRGARHQDRAARVQSHPHARRLHEAAAPARGRGRGLLAGHGGSAAEPGGTGLGRFAAQRGRVRSALPAQAHARPLAGAHRAQRLHPRRARAPPLLHRLRLGRSAHRLRPRQLEAAGGGAPRRRRRGGGRRAPLAVRPSPSAAARGDLVRQRADCHRTCPRPAAEERAAPRSPLAPPHGPFGGNRPLGAEEVKGGAFFPRPSSSGGWRKPNLQSTPSYSMLLSTSPCQWVPDRSPSPGAPAQPCRRPAGGGIERARAPCRQSGTAIGSWFGAPRSRLRHQLPGCRSVSQQGPVARRHREPCAGAPLKRCVAPLGAHCQSGGLIWATPPTPSAAKARVPCTPPPLRILPVLA</sequence>
<gene>
    <name evidence="8" type="ORF">PCOR1329_LOCUS49795</name>
</gene>
<dbReference type="InterPro" id="IPR033121">
    <property type="entry name" value="PEPTIDASE_A1"/>
</dbReference>
<feature type="compositionally biased region" description="Basic residues" evidence="5">
    <location>
        <begin position="437"/>
        <end position="466"/>
    </location>
</feature>
<keyword evidence="6" id="KW-0472">Membrane</keyword>
<accession>A0ABN9UNP0</accession>
<reference evidence="8" key="1">
    <citation type="submission" date="2023-10" db="EMBL/GenBank/DDBJ databases">
        <authorList>
            <person name="Chen Y."/>
            <person name="Shah S."/>
            <person name="Dougan E. K."/>
            <person name="Thang M."/>
            <person name="Chan C."/>
        </authorList>
    </citation>
    <scope>NUCLEOTIDE SEQUENCE [LARGE SCALE GENOMIC DNA]</scope>
</reference>
<evidence type="ECO:0000313" key="8">
    <source>
        <dbReference type="EMBL" id="CAK0860993.1"/>
    </source>
</evidence>
<keyword evidence="6" id="KW-1133">Transmembrane helix</keyword>
<evidence type="ECO:0000256" key="4">
    <source>
        <dbReference type="ARBA" id="ARBA00022801"/>
    </source>
</evidence>
<keyword evidence="6" id="KW-0812">Transmembrane</keyword>
<proteinExistence type="inferred from homology"/>
<keyword evidence="9" id="KW-1185">Reference proteome</keyword>
<dbReference type="PANTHER" id="PTHR47966:SF51">
    <property type="entry name" value="BETA-SITE APP-CLEAVING ENZYME, ISOFORM A-RELATED"/>
    <property type="match status" value="1"/>
</dbReference>
<dbReference type="PROSITE" id="PS51767">
    <property type="entry name" value="PEPTIDASE_A1"/>
    <property type="match status" value="1"/>
</dbReference>
<dbReference type="InterPro" id="IPR021109">
    <property type="entry name" value="Peptidase_aspartic_dom_sf"/>
</dbReference>
<feature type="transmembrane region" description="Helical" evidence="6">
    <location>
        <begin position="20"/>
        <end position="40"/>
    </location>
</feature>
<feature type="compositionally biased region" description="Polar residues" evidence="5">
    <location>
        <begin position="557"/>
        <end position="568"/>
    </location>
</feature>
<feature type="region of interest" description="Disordered" evidence="5">
    <location>
        <begin position="585"/>
        <end position="612"/>
    </location>
</feature>
<dbReference type="SUPFAM" id="SSF50630">
    <property type="entry name" value="Acid proteases"/>
    <property type="match status" value="1"/>
</dbReference>
<dbReference type="Proteomes" id="UP001189429">
    <property type="component" value="Unassembled WGS sequence"/>
</dbReference>
<protein>
    <recommendedName>
        <fullName evidence="7">Peptidase A1 domain-containing protein</fullName>
    </recommendedName>
</protein>
<dbReference type="InterPro" id="IPR001461">
    <property type="entry name" value="Aspartic_peptidase_A1"/>
</dbReference>
<dbReference type="CDD" id="cd05471">
    <property type="entry name" value="pepsin_like"/>
    <property type="match status" value="1"/>
</dbReference>
<dbReference type="EMBL" id="CAUYUJ010016030">
    <property type="protein sequence ID" value="CAK0860993.1"/>
    <property type="molecule type" value="Genomic_DNA"/>
</dbReference>
<feature type="compositionally biased region" description="Gly residues" evidence="5">
    <location>
        <begin position="391"/>
        <end position="409"/>
    </location>
</feature>
<evidence type="ECO:0000256" key="1">
    <source>
        <dbReference type="ARBA" id="ARBA00007447"/>
    </source>
</evidence>
<evidence type="ECO:0000313" key="9">
    <source>
        <dbReference type="Proteomes" id="UP001189429"/>
    </source>
</evidence>
<comment type="caution">
    <text evidence="8">The sequence shown here is derived from an EMBL/GenBank/DDBJ whole genome shotgun (WGS) entry which is preliminary data.</text>
</comment>
<keyword evidence="4" id="KW-0378">Hydrolase</keyword>